<dbReference type="Pfam" id="PF13291">
    <property type="entry name" value="ACT_4"/>
    <property type="match status" value="1"/>
</dbReference>
<dbReference type="CDD" id="cd05399">
    <property type="entry name" value="NT_Rel-Spo_like"/>
    <property type="match status" value="1"/>
</dbReference>
<proteinExistence type="inferred from homology"/>
<sequence length="989" mass="112220">MPRSFANPRSLRSRRETRVFNSAENEGVNRFFKFSIENTTDVMEAGPGFVTTNGSSEKLDNNDNNNHHDHNNHNSDHHNHNNGESQPYFVRPSDSTPNVAPEVNDWTSIMMQGMFLNKEQKETVDQIYKDLRDMSPYDCEQVDSYWQNLRPLISYLGTEQVAKIYDALRVAYRAHRGQMRKSGEPFIIHPVEVAMLLAGLKMDGPTVKAGLLHDTVEDTELTFELVEDMFGTVVRSIVEGETKVSKLPKIALSEIADEQAENLRQMFVAMTDDYRIIIVKLADRLHNMRTLRHMKPEKQIKISRETLDIFAPLAHRMGIWQFKSELEDIAFMYLYPQEYKRLNRKLQQHQEKFEQALTKAQKMLRARLNIDPTLKDQAVEVQVSGRMKEIYSLWHKMETKGERNLDRILDVVALRVVITPKSNPEDDENETDRGVWLCYHVLGLVQHLDGFQPVPTRVKDYISFPKPNGYQSLHTALILNGQKIEVQIRTKMMHQVAEYGMASHWAYTDGKRSGQDLYNTPWLASIKEWQNEKLNSRDFVDSVRNELLGKRVFVFLRNGKILNLARGSTALDAGFQIHTQVGLNMHGVEINGRPVPISYELQNGDVISILTGEGKPSTDWIGIVKSRSSRSKLRSYFRTKQKESLMEVGKILLFDYLWIHGDLILKSSYIEEEFRIPVTVEELQSWLPGNTNYNEIDDLLMTIGKQNDRDTLHAFASKLFKVPLRVLVDGENEQSPMAKTVADAVNLMRQDAENAAFAATESSTDTNGESSPPLSWPRTSTPPLPLDTVVANTVKGKVEYADPEHVCTTCLPIYGDEIVGTRPENDYEAVTTVHRIGCPHAQRAINIALAENKTPAKDNFFLGSGQRIDSVSLRSGLRNGTTEGPPGLPVKLEWSELDAEDDFLYPCEVVVHAEDRKLLLADCSEVVSELSEIVKTGSQTTKESATLVFLINVRCLADLQTLMDSLGQIRSVMAVERRFGSQLLDVSLP</sequence>
<evidence type="ECO:0000259" key="8">
    <source>
        <dbReference type="PROSITE" id="PS51831"/>
    </source>
</evidence>
<evidence type="ECO:0000256" key="5">
    <source>
        <dbReference type="ARBA" id="ARBA00082153"/>
    </source>
</evidence>
<feature type="compositionally biased region" description="Basic and acidic residues" evidence="7">
    <location>
        <begin position="57"/>
        <end position="81"/>
    </location>
</feature>
<organism evidence="9 10">
    <name type="scientific">Cylindrotheca closterium</name>
    <dbReference type="NCBI Taxonomy" id="2856"/>
    <lineage>
        <taxon>Eukaryota</taxon>
        <taxon>Sar</taxon>
        <taxon>Stramenopiles</taxon>
        <taxon>Ochrophyta</taxon>
        <taxon>Bacillariophyta</taxon>
        <taxon>Bacillariophyceae</taxon>
        <taxon>Bacillariophycidae</taxon>
        <taxon>Bacillariales</taxon>
        <taxon>Bacillariaceae</taxon>
        <taxon>Cylindrotheca</taxon>
    </lineage>
</organism>
<evidence type="ECO:0000256" key="4">
    <source>
        <dbReference type="ARBA" id="ARBA00075768"/>
    </source>
</evidence>
<reference evidence="9" key="1">
    <citation type="submission" date="2023-08" db="EMBL/GenBank/DDBJ databases">
        <authorList>
            <person name="Audoor S."/>
            <person name="Bilcke G."/>
        </authorList>
    </citation>
    <scope>NUCLEOTIDE SEQUENCE</scope>
</reference>
<dbReference type="Pfam" id="PF04607">
    <property type="entry name" value="RelA_SpoT"/>
    <property type="match status" value="1"/>
</dbReference>
<dbReference type="Gene3D" id="3.10.20.30">
    <property type="match status" value="1"/>
</dbReference>
<dbReference type="Gene3D" id="1.10.3210.10">
    <property type="entry name" value="Hypothetical protein af1432"/>
    <property type="match status" value="1"/>
</dbReference>
<dbReference type="EMBL" id="CAKOGP040000001">
    <property type="protein sequence ID" value="CAJ1915259.1"/>
    <property type="molecule type" value="Genomic_DNA"/>
</dbReference>
<dbReference type="PANTHER" id="PTHR43061:SF1">
    <property type="entry name" value="GTP DIPHOSPHOKINASE RSH1, CHLOROPLASTIC-RELATED"/>
    <property type="match status" value="1"/>
</dbReference>
<evidence type="ECO:0000256" key="3">
    <source>
        <dbReference type="ARBA" id="ARBA00070102"/>
    </source>
</evidence>
<dbReference type="AlphaFoldDB" id="A0AAD2CAY9"/>
<dbReference type="InterPro" id="IPR012675">
    <property type="entry name" value="Beta-grasp_dom_sf"/>
</dbReference>
<dbReference type="PROSITE" id="PS51831">
    <property type="entry name" value="HD"/>
    <property type="match status" value="1"/>
</dbReference>
<dbReference type="FunFam" id="1.10.3210.10:FF:000001">
    <property type="entry name" value="GTP pyrophosphokinase RelA"/>
    <property type="match status" value="1"/>
</dbReference>
<dbReference type="InterPro" id="IPR003607">
    <property type="entry name" value="HD/PDEase_dom"/>
</dbReference>
<dbReference type="GO" id="GO:0015969">
    <property type="term" value="P:guanosine tetraphosphate metabolic process"/>
    <property type="evidence" value="ECO:0007669"/>
    <property type="project" value="InterPro"/>
</dbReference>
<name>A0AAD2CAY9_9STRA</name>
<feature type="region of interest" description="Disordered" evidence="7">
    <location>
        <begin position="45"/>
        <end position="97"/>
    </location>
</feature>
<dbReference type="Gene3D" id="3.30.70.260">
    <property type="match status" value="1"/>
</dbReference>
<evidence type="ECO:0000313" key="10">
    <source>
        <dbReference type="Proteomes" id="UP001295423"/>
    </source>
</evidence>
<dbReference type="SMART" id="SM00954">
    <property type="entry name" value="RelA_SpoT"/>
    <property type="match status" value="1"/>
</dbReference>
<dbReference type="FunFam" id="3.10.20.30:FF:000002">
    <property type="entry name" value="GTP pyrophosphokinase (RelA/SpoT)"/>
    <property type="match status" value="1"/>
</dbReference>
<feature type="coiled-coil region" evidence="6">
    <location>
        <begin position="339"/>
        <end position="366"/>
    </location>
</feature>
<dbReference type="Gene3D" id="3.30.460.10">
    <property type="entry name" value="Beta Polymerase, domain 2"/>
    <property type="match status" value="1"/>
</dbReference>
<dbReference type="Pfam" id="PF02824">
    <property type="entry name" value="TGS"/>
    <property type="match status" value="1"/>
</dbReference>
<feature type="region of interest" description="Disordered" evidence="7">
    <location>
        <begin position="756"/>
        <end position="783"/>
    </location>
</feature>
<accession>A0AAD2CAY9</accession>
<dbReference type="InterPro" id="IPR006674">
    <property type="entry name" value="HD_domain"/>
</dbReference>
<dbReference type="CDD" id="cd00077">
    <property type="entry name" value="HDc"/>
    <property type="match status" value="1"/>
</dbReference>
<evidence type="ECO:0000313" key="9">
    <source>
        <dbReference type="EMBL" id="CAJ1915259.1"/>
    </source>
</evidence>
<dbReference type="InterPro" id="IPR004811">
    <property type="entry name" value="RelA/Spo_fam"/>
</dbReference>
<gene>
    <name evidence="9" type="ORF">CYCCA115_LOCUS713</name>
</gene>
<dbReference type="InterPro" id="IPR002912">
    <property type="entry name" value="ACT_dom"/>
</dbReference>
<evidence type="ECO:0000256" key="1">
    <source>
        <dbReference type="ARBA" id="ARBA00007476"/>
    </source>
</evidence>
<protein>
    <recommendedName>
        <fullName evidence="3">Putative GTP diphosphokinase RSH1, chloroplastic</fullName>
        <ecNumber evidence="2">2.7.6.5</ecNumber>
    </recommendedName>
    <alternativeName>
        <fullName evidence="4">RelA/SpoT homolog 1</fullName>
    </alternativeName>
    <alternativeName>
        <fullName evidence="5">ppGpp synthetase RSH1</fullName>
    </alternativeName>
</protein>
<dbReference type="EC" id="2.7.6.5" evidence="2"/>
<dbReference type="SUPFAM" id="SSF81301">
    <property type="entry name" value="Nucleotidyltransferase"/>
    <property type="match status" value="1"/>
</dbReference>
<evidence type="ECO:0000256" key="2">
    <source>
        <dbReference type="ARBA" id="ARBA00013251"/>
    </source>
</evidence>
<dbReference type="Proteomes" id="UP001295423">
    <property type="component" value="Unassembled WGS sequence"/>
</dbReference>
<dbReference type="PANTHER" id="PTHR43061">
    <property type="entry name" value="GTP DIPHOSPHOKINASE RSH1, CHLOROPLASTIC-RELATED"/>
    <property type="match status" value="1"/>
</dbReference>
<feature type="compositionally biased region" description="Polar residues" evidence="7">
    <location>
        <begin position="760"/>
        <end position="779"/>
    </location>
</feature>
<evidence type="ECO:0000256" key="6">
    <source>
        <dbReference type="SAM" id="Coils"/>
    </source>
</evidence>
<dbReference type="NCBIfam" id="TIGR00691">
    <property type="entry name" value="spoT_relA"/>
    <property type="match status" value="1"/>
</dbReference>
<comment type="caution">
    <text evidence="9">The sequence shown here is derived from an EMBL/GenBank/DDBJ whole genome shotgun (WGS) entry which is preliminary data.</text>
</comment>
<dbReference type="Pfam" id="PF13328">
    <property type="entry name" value="HD_4"/>
    <property type="match status" value="1"/>
</dbReference>
<dbReference type="SMART" id="SM00471">
    <property type="entry name" value="HDc"/>
    <property type="match status" value="1"/>
</dbReference>
<dbReference type="SUPFAM" id="SSF81271">
    <property type="entry name" value="TGS-like"/>
    <property type="match status" value="1"/>
</dbReference>
<dbReference type="InterPro" id="IPR004095">
    <property type="entry name" value="TGS"/>
</dbReference>
<keyword evidence="10" id="KW-1185">Reference proteome</keyword>
<comment type="similarity">
    <text evidence="1">Belongs to the RelA/SpoT family.</text>
</comment>
<dbReference type="GO" id="GO:0008728">
    <property type="term" value="F:GTP diphosphokinase activity"/>
    <property type="evidence" value="ECO:0007669"/>
    <property type="project" value="UniProtKB-EC"/>
</dbReference>
<dbReference type="InterPro" id="IPR012676">
    <property type="entry name" value="TGS-like"/>
</dbReference>
<evidence type="ECO:0000256" key="7">
    <source>
        <dbReference type="SAM" id="MobiDB-lite"/>
    </source>
</evidence>
<dbReference type="InterPro" id="IPR043519">
    <property type="entry name" value="NT_sf"/>
</dbReference>
<dbReference type="InterPro" id="IPR007685">
    <property type="entry name" value="RelA_SpoT"/>
</dbReference>
<feature type="domain" description="HD" evidence="8">
    <location>
        <begin position="186"/>
        <end position="288"/>
    </location>
</feature>
<dbReference type="SUPFAM" id="SSF109604">
    <property type="entry name" value="HD-domain/PDEase-like"/>
    <property type="match status" value="1"/>
</dbReference>
<keyword evidence="6" id="KW-0175">Coiled coil</keyword>